<feature type="domain" description="FAD-dependent urate hydroxylase HpyO/Asp monooxygenase CreE-like FAD/NAD(P)-binding" evidence="1">
    <location>
        <begin position="5"/>
        <end position="147"/>
    </location>
</feature>
<dbReference type="InterPro" id="IPR038732">
    <property type="entry name" value="HpyO/CreE_NAD-binding"/>
</dbReference>
<accession>A0ABX7RBB3</accession>
<dbReference type="EMBL" id="CP071517">
    <property type="protein sequence ID" value="QSX74261.1"/>
    <property type="molecule type" value="Genomic_DNA"/>
</dbReference>
<dbReference type="Gene3D" id="3.50.50.60">
    <property type="entry name" value="FAD/NAD(P)-binding domain"/>
    <property type="match status" value="1"/>
</dbReference>
<gene>
    <name evidence="2" type="ORF">HIV01_013835</name>
</gene>
<name>A0ABX7RBB3_9GAMM</name>
<dbReference type="Proteomes" id="UP000663400">
    <property type="component" value="Chromosome"/>
</dbReference>
<evidence type="ECO:0000259" key="1">
    <source>
        <dbReference type="Pfam" id="PF13454"/>
    </source>
</evidence>
<dbReference type="RefSeq" id="WP_200608006.1">
    <property type="nucleotide sequence ID" value="NZ_CP071517.1"/>
</dbReference>
<dbReference type="SUPFAM" id="SSF51905">
    <property type="entry name" value="FAD/NAD(P)-binding domain"/>
    <property type="match status" value="1"/>
</dbReference>
<keyword evidence="3" id="KW-1185">Reference proteome</keyword>
<reference evidence="2 3" key="1">
    <citation type="submission" date="2021-02" db="EMBL/GenBank/DDBJ databases">
        <title>Lysobacter arenosi sp. nov., isolated from soil of gangwondo yeongwol, south Korea.</title>
        <authorList>
            <person name="Kim K.R."/>
            <person name="Kim K.H."/>
            <person name="Jeon C.O."/>
        </authorList>
    </citation>
    <scope>NUCLEOTIDE SEQUENCE [LARGE SCALE GENOMIC DNA]</scope>
    <source>
        <strain evidence="2 3">R7</strain>
    </source>
</reference>
<dbReference type="PANTHER" id="PTHR40254">
    <property type="entry name" value="BLR0577 PROTEIN"/>
    <property type="match status" value="1"/>
</dbReference>
<dbReference type="PANTHER" id="PTHR40254:SF1">
    <property type="entry name" value="BLR0577 PROTEIN"/>
    <property type="match status" value="1"/>
</dbReference>
<proteinExistence type="predicted"/>
<organism evidence="2 3">
    <name type="scientific">Lysobacter arenosi</name>
    <dbReference type="NCBI Taxonomy" id="2795387"/>
    <lineage>
        <taxon>Bacteria</taxon>
        <taxon>Pseudomonadati</taxon>
        <taxon>Pseudomonadota</taxon>
        <taxon>Gammaproteobacteria</taxon>
        <taxon>Lysobacterales</taxon>
        <taxon>Lysobacteraceae</taxon>
        <taxon>Lysobacter</taxon>
    </lineage>
</organism>
<dbReference type="InterPro" id="IPR052189">
    <property type="entry name" value="L-asp_N-monooxygenase_NS-form"/>
</dbReference>
<dbReference type="InterPro" id="IPR036188">
    <property type="entry name" value="FAD/NAD-bd_sf"/>
</dbReference>
<protein>
    <submittedName>
        <fullName evidence="2">FAD/NAD(P)-binding protein</fullName>
    </submittedName>
</protein>
<evidence type="ECO:0000313" key="3">
    <source>
        <dbReference type="Proteomes" id="UP000663400"/>
    </source>
</evidence>
<dbReference type="Pfam" id="PF13454">
    <property type="entry name" value="NAD_binding_9"/>
    <property type="match status" value="1"/>
</dbReference>
<evidence type="ECO:0000313" key="2">
    <source>
        <dbReference type="EMBL" id="QSX74261.1"/>
    </source>
</evidence>
<sequence length="473" mass="51282">MRISIIGAGFSGCVLATELARAAPAGVDIQLVGTPDSYGRGVAYGEARPEHLLNVRARDLGATADHPGEFADWLSLTERARHSFLPRLVYGEYLHSRLHSAAQVSLAALARVEQEAIAIQRDAGAFRIHLADGADFLSDAVVLTVGALPPQPLAGVGPRLAVHPSYLAWPWQNGLDGTGAIDHVPPGARVLIIGTGLTMADVVTTLHRRGHRGPITALSRHGLLPHSHSEDPIAAIALPPTVLQAISSHDLPQLVRALRTLSPIVPDWRALIDALRPYIQGFWHGLPQPRRSQFLRHLRAYWEVMRHRLAPALAGEIDELRVRGKLRVRAGRMLRARRGGDAIEVLIRERGFSHASSEQFDVLIRATGFDTDLERTSHPLVAQLRDAGMLSADPLGLGINASPRFEALDGNGAPVRGLYALGPLLRAQLWEITAVPELRVAARALAKQLLASASARQSGERRTTAWEVVQHQA</sequence>